<dbReference type="InterPro" id="IPR037041">
    <property type="entry name" value="Trigger_fac_C_sf"/>
</dbReference>
<sequence>MKLEILDRDDHQKQIVAEFDSETLEKFKRQAARKISERTKIPGFRPGKAPYEMVRRIVGDGVILEEAIEILIDEAYPKILDETKIEPYGPGKLDEIISMEPPKFSFLIPLQPEVDLGNYREIREEYTPPEVADEDVEKILNRLRRRAGTAVPVERPAQQGDLVAIKMSAHLINPEEGQEKILIEENNFEMIAGVSEEHTDEEGYEWPFPGFVQELIGVSAGEKKVVKHTFSASDFSDDLAGQEAEFVFEVESVKEIVLPELDDSFAHLMGPYETLEALKNDIRQQLLSGKLQEYQRNYVDRVVDRLVEGATVKYPPVMVEDEVEHLLRHLEEDLGKQQMDLEAYLKARQITREELIEKEIRPAAEANVKRNLVLEEFARQEQIQIKASEIQTIYDIALNQARTDKELRQLAGKSMNTKQLADTMARMSINEIFNQRMINRLHAIATGKADEQPEATEEGSPSEEIGTTDTTESLEPSDEAKADASQPQA</sequence>
<dbReference type="Gene3D" id="3.30.70.1050">
    <property type="entry name" value="Trigger factor ribosome-binding domain"/>
    <property type="match status" value="1"/>
</dbReference>
<comment type="domain">
    <text evidence="11">Consists of 3 domains; the N-terminus binds the ribosome, the middle domain has PPIase activity, while the C-terminus has intrinsic chaperone activity on its own.</text>
</comment>
<dbReference type="eggNOG" id="COG0544">
    <property type="taxonomic scope" value="Bacteria"/>
</dbReference>
<proteinExistence type="inferred from homology"/>
<dbReference type="KEGG" id="atm:ANT_16600"/>
<dbReference type="EMBL" id="AP012029">
    <property type="protein sequence ID" value="BAJ63686.1"/>
    <property type="molecule type" value="Genomic_DNA"/>
</dbReference>
<dbReference type="SUPFAM" id="SSF109998">
    <property type="entry name" value="Triger factor/SurA peptide-binding domain-like"/>
    <property type="match status" value="1"/>
</dbReference>
<dbReference type="Proteomes" id="UP000008922">
    <property type="component" value="Chromosome"/>
</dbReference>
<dbReference type="GO" id="GO:0003755">
    <property type="term" value="F:peptidyl-prolyl cis-trans isomerase activity"/>
    <property type="evidence" value="ECO:0007669"/>
    <property type="project" value="UniProtKB-UniRule"/>
</dbReference>
<feature type="domain" description="Trigger factor ribosome-binding bacterial" evidence="13">
    <location>
        <begin position="1"/>
        <end position="143"/>
    </location>
</feature>
<protein>
    <recommendedName>
        <fullName evidence="4 11">Trigger factor</fullName>
        <shortName evidence="11">TF</shortName>
        <ecNumber evidence="3 11">5.2.1.8</ecNumber>
    </recommendedName>
    <alternativeName>
        <fullName evidence="10 11">PPIase</fullName>
    </alternativeName>
</protein>
<dbReference type="InterPro" id="IPR008880">
    <property type="entry name" value="Trigger_fac_C"/>
</dbReference>
<comment type="similarity">
    <text evidence="2 11">Belongs to the FKBP-type PPIase family. Tig subfamily.</text>
</comment>
<comment type="subcellular location">
    <subcellularLocation>
        <location evidence="11">Cytoplasm</location>
    </subcellularLocation>
    <text evidence="11">About half TF is bound to the ribosome near the polypeptide exit tunnel while the other half is free in the cytoplasm.</text>
</comment>
<accession>E8N5H2</accession>
<dbReference type="HAMAP" id="MF_00303">
    <property type="entry name" value="Trigger_factor_Tig"/>
    <property type="match status" value="1"/>
</dbReference>
<reference evidence="15 16" key="1">
    <citation type="submission" date="2010-12" db="EMBL/GenBank/DDBJ databases">
        <title>Whole genome sequence of Anaerolinea thermophila UNI-1.</title>
        <authorList>
            <person name="Narita-Yamada S."/>
            <person name="Kishi E."/>
            <person name="Watanabe Y."/>
            <person name="Takasaki K."/>
            <person name="Ankai A."/>
            <person name="Oguchi A."/>
            <person name="Fukui S."/>
            <person name="Takahashi M."/>
            <person name="Yashiro I."/>
            <person name="Hosoyama A."/>
            <person name="Sekiguchi Y."/>
            <person name="Hanada S."/>
            <person name="Fujita N."/>
        </authorList>
    </citation>
    <scope>NUCLEOTIDE SEQUENCE [LARGE SCALE GENOMIC DNA]</scope>
    <source>
        <strain evidence="16">DSM 14523 / JCM 11388 / NBRC 100420 / UNI-1</strain>
    </source>
</reference>
<feature type="compositionally biased region" description="Polar residues" evidence="12">
    <location>
        <begin position="465"/>
        <end position="474"/>
    </location>
</feature>
<keyword evidence="5 11" id="KW-0132">Cell division</keyword>
<evidence type="ECO:0000256" key="12">
    <source>
        <dbReference type="SAM" id="MobiDB-lite"/>
    </source>
</evidence>
<feature type="compositionally biased region" description="Acidic residues" evidence="12">
    <location>
        <begin position="452"/>
        <end position="461"/>
    </location>
</feature>
<gene>
    <name evidence="11 15" type="primary">tig</name>
    <name evidence="15" type="ordered locus">ANT_16600</name>
</gene>
<keyword evidence="11" id="KW-0963">Cytoplasm</keyword>
<dbReference type="GO" id="GO:0005737">
    <property type="term" value="C:cytoplasm"/>
    <property type="evidence" value="ECO:0007669"/>
    <property type="project" value="UniProtKB-SubCell"/>
</dbReference>
<evidence type="ECO:0000256" key="7">
    <source>
        <dbReference type="ARBA" id="ARBA00023186"/>
    </source>
</evidence>
<evidence type="ECO:0000313" key="15">
    <source>
        <dbReference type="EMBL" id="BAJ63686.1"/>
    </source>
</evidence>
<evidence type="ECO:0000256" key="5">
    <source>
        <dbReference type="ARBA" id="ARBA00022618"/>
    </source>
</evidence>
<dbReference type="FunCoup" id="E8N5H2">
    <property type="interactions" value="476"/>
</dbReference>
<dbReference type="InParanoid" id="E8N5H2"/>
<evidence type="ECO:0000313" key="16">
    <source>
        <dbReference type="Proteomes" id="UP000008922"/>
    </source>
</evidence>
<feature type="region of interest" description="Disordered" evidence="12">
    <location>
        <begin position="447"/>
        <end position="489"/>
    </location>
</feature>
<evidence type="ECO:0000256" key="10">
    <source>
        <dbReference type="ARBA" id="ARBA00029986"/>
    </source>
</evidence>
<evidence type="ECO:0000256" key="3">
    <source>
        <dbReference type="ARBA" id="ARBA00013194"/>
    </source>
</evidence>
<dbReference type="RefSeq" id="WP_013560065.1">
    <property type="nucleotide sequence ID" value="NC_014960.1"/>
</dbReference>
<keyword evidence="16" id="KW-1185">Reference proteome</keyword>
<dbReference type="InterPro" id="IPR027304">
    <property type="entry name" value="Trigger_fact/SurA_dom_sf"/>
</dbReference>
<name>E8N5H2_ANATU</name>
<dbReference type="GO" id="GO:0051301">
    <property type="term" value="P:cell division"/>
    <property type="evidence" value="ECO:0007669"/>
    <property type="project" value="UniProtKB-KW"/>
</dbReference>
<organism evidence="15 16">
    <name type="scientific">Anaerolinea thermophila (strain DSM 14523 / JCM 11388 / NBRC 100420 / UNI-1)</name>
    <dbReference type="NCBI Taxonomy" id="926569"/>
    <lineage>
        <taxon>Bacteria</taxon>
        <taxon>Bacillati</taxon>
        <taxon>Chloroflexota</taxon>
        <taxon>Anaerolineae</taxon>
        <taxon>Anaerolineales</taxon>
        <taxon>Anaerolineaceae</taxon>
        <taxon>Anaerolinea</taxon>
    </lineage>
</organism>
<dbReference type="SUPFAM" id="SSF54534">
    <property type="entry name" value="FKBP-like"/>
    <property type="match status" value="1"/>
</dbReference>
<keyword evidence="8 11" id="KW-0413">Isomerase</keyword>
<dbReference type="AlphaFoldDB" id="E8N5H2"/>
<feature type="domain" description="Trigger factor C-terminal" evidence="14">
    <location>
        <begin position="274"/>
        <end position="421"/>
    </location>
</feature>
<dbReference type="OrthoDB" id="9767721at2"/>
<evidence type="ECO:0000259" key="14">
    <source>
        <dbReference type="Pfam" id="PF05698"/>
    </source>
</evidence>
<dbReference type="NCBIfam" id="TIGR00115">
    <property type="entry name" value="tig"/>
    <property type="match status" value="1"/>
</dbReference>
<evidence type="ECO:0000256" key="9">
    <source>
        <dbReference type="ARBA" id="ARBA00023306"/>
    </source>
</evidence>
<keyword evidence="7 11" id="KW-0143">Chaperone</keyword>
<dbReference type="GO" id="GO:0006457">
    <property type="term" value="P:protein folding"/>
    <property type="evidence" value="ECO:0007669"/>
    <property type="project" value="UniProtKB-UniRule"/>
</dbReference>
<dbReference type="Gene3D" id="3.10.50.40">
    <property type="match status" value="1"/>
</dbReference>
<evidence type="ECO:0000256" key="1">
    <source>
        <dbReference type="ARBA" id="ARBA00000971"/>
    </source>
</evidence>
<comment type="catalytic activity">
    <reaction evidence="1 11">
        <text>[protein]-peptidylproline (omega=180) = [protein]-peptidylproline (omega=0)</text>
        <dbReference type="Rhea" id="RHEA:16237"/>
        <dbReference type="Rhea" id="RHEA-COMP:10747"/>
        <dbReference type="Rhea" id="RHEA-COMP:10748"/>
        <dbReference type="ChEBI" id="CHEBI:83833"/>
        <dbReference type="ChEBI" id="CHEBI:83834"/>
        <dbReference type="EC" id="5.2.1.8"/>
    </reaction>
</comment>
<dbReference type="Pfam" id="PF05698">
    <property type="entry name" value="Trigger_C"/>
    <property type="match status" value="1"/>
</dbReference>
<dbReference type="SUPFAM" id="SSF102735">
    <property type="entry name" value="Trigger factor ribosome-binding domain"/>
    <property type="match status" value="1"/>
</dbReference>
<evidence type="ECO:0000256" key="11">
    <source>
        <dbReference type="HAMAP-Rule" id="MF_00303"/>
    </source>
</evidence>
<dbReference type="InterPro" id="IPR046357">
    <property type="entry name" value="PPIase_dom_sf"/>
</dbReference>
<dbReference type="GO" id="GO:0015031">
    <property type="term" value="P:protein transport"/>
    <property type="evidence" value="ECO:0007669"/>
    <property type="project" value="UniProtKB-UniRule"/>
</dbReference>
<evidence type="ECO:0000256" key="4">
    <source>
        <dbReference type="ARBA" id="ARBA00016902"/>
    </source>
</evidence>
<evidence type="ECO:0000256" key="2">
    <source>
        <dbReference type="ARBA" id="ARBA00005464"/>
    </source>
</evidence>
<dbReference type="InterPro" id="IPR008881">
    <property type="entry name" value="Trigger_fac_ribosome-bd_bac"/>
</dbReference>
<keyword evidence="6 11" id="KW-0697">Rotamase</keyword>
<comment type="function">
    <text evidence="11">Involved in protein export. Acts as a chaperone by maintaining the newly synthesized protein in an open conformation. Functions as a peptidyl-prolyl cis-trans isomerase.</text>
</comment>
<dbReference type="Gene3D" id="1.10.3120.10">
    <property type="entry name" value="Trigger factor, C-terminal domain"/>
    <property type="match status" value="1"/>
</dbReference>
<keyword evidence="9 11" id="KW-0131">Cell cycle</keyword>
<dbReference type="InterPro" id="IPR036611">
    <property type="entry name" value="Trigger_fac_ribosome-bd_sf"/>
</dbReference>
<evidence type="ECO:0000259" key="13">
    <source>
        <dbReference type="Pfam" id="PF05697"/>
    </source>
</evidence>
<evidence type="ECO:0000256" key="6">
    <source>
        <dbReference type="ARBA" id="ARBA00023110"/>
    </source>
</evidence>
<dbReference type="STRING" id="926569.ANT_16600"/>
<dbReference type="Pfam" id="PF05697">
    <property type="entry name" value="Trigger_N"/>
    <property type="match status" value="1"/>
</dbReference>
<dbReference type="EC" id="5.2.1.8" evidence="3 11"/>
<dbReference type="PIRSF" id="PIRSF003095">
    <property type="entry name" value="Trigger_factor"/>
    <property type="match status" value="1"/>
</dbReference>
<evidence type="ECO:0000256" key="8">
    <source>
        <dbReference type="ARBA" id="ARBA00023235"/>
    </source>
</evidence>
<dbReference type="HOGENOM" id="CLU_033058_3_1_0"/>
<dbReference type="InterPro" id="IPR005215">
    <property type="entry name" value="Trig_fac"/>
</dbReference>